<dbReference type="OrthoDB" id="10248542at2759"/>
<reference evidence="5" key="1">
    <citation type="submission" date="2022-07" db="EMBL/GenBank/DDBJ databases">
        <title>Genome analysis of Parmales, a sister group of diatoms, reveals the evolutionary specialization of diatoms from phago-mixotrophs to photoautotrophs.</title>
        <authorList>
            <person name="Ban H."/>
            <person name="Sato S."/>
            <person name="Yoshikawa S."/>
            <person name="Kazumasa Y."/>
            <person name="Nakamura Y."/>
            <person name="Ichinomiya M."/>
            <person name="Saitoh K."/>
            <person name="Sato N."/>
            <person name="Blanc-Mathieu R."/>
            <person name="Endo H."/>
            <person name="Kuwata A."/>
            <person name="Ogata H."/>
        </authorList>
    </citation>
    <scope>NUCLEOTIDE SEQUENCE</scope>
</reference>
<dbReference type="InterPro" id="IPR001353">
    <property type="entry name" value="Proteasome_sua/b"/>
</dbReference>
<evidence type="ECO:0000256" key="3">
    <source>
        <dbReference type="ARBA" id="ARBA00023242"/>
    </source>
</evidence>
<comment type="similarity">
    <text evidence="4">Belongs to the peptidase T1B family.</text>
</comment>
<keyword evidence="1 4" id="KW-0963">Cytoplasm</keyword>
<dbReference type="CDD" id="cd03760">
    <property type="entry name" value="proteasome_beta_type_4"/>
    <property type="match status" value="1"/>
</dbReference>
<dbReference type="GO" id="GO:0005737">
    <property type="term" value="C:cytoplasm"/>
    <property type="evidence" value="ECO:0007669"/>
    <property type="project" value="UniProtKB-SubCell"/>
</dbReference>
<protein>
    <recommendedName>
        <fullName evidence="4">Proteasome subunit beta</fullName>
    </recommendedName>
</protein>
<proteinExistence type="inferred from homology"/>
<dbReference type="Gene3D" id="3.60.20.10">
    <property type="entry name" value="Glutamine Phosphoribosylpyrophosphate, subunit 1, domain 1"/>
    <property type="match status" value="1"/>
</dbReference>
<dbReference type="PROSITE" id="PS51476">
    <property type="entry name" value="PROTEASOME_BETA_2"/>
    <property type="match status" value="1"/>
</dbReference>
<organism evidence="5 6">
    <name type="scientific">Triparma retinervis</name>
    <dbReference type="NCBI Taxonomy" id="2557542"/>
    <lineage>
        <taxon>Eukaryota</taxon>
        <taxon>Sar</taxon>
        <taxon>Stramenopiles</taxon>
        <taxon>Ochrophyta</taxon>
        <taxon>Bolidophyceae</taxon>
        <taxon>Parmales</taxon>
        <taxon>Triparmaceae</taxon>
        <taxon>Triparma</taxon>
    </lineage>
</organism>
<dbReference type="GO" id="GO:0051603">
    <property type="term" value="P:proteolysis involved in protein catabolic process"/>
    <property type="evidence" value="ECO:0007669"/>
    <property type="project" value="InterPro"/>
</dbReference>
<dbReference type="AlphaFoldDB" id="A0A9W7ALI4"/>
<dbReference type="InterPro" id="IPR023333">
    <property type="entry name" value="Proteasome_suB-type"/>
</dbReference>
<dbReference type="Proteomes" id="UP001165082">
    <property type="component" value="Unassembled WGS sequence"/>
</dbReference>
<evidence type="ECO:0000256" key="1">
    <source>
        <dbReference type="ARBA" id="ARBA00022490"/>
    </source>
</evidence>
<comment type="subcellular location">
    <subcellularLocation>
        <location evidence="4">Cytoplasm</location>
    </subcellularLocation>
    <subcellularLocation>
        <location evidence="4">Nucleus</location>
    </subcellularLocation>
</comment>
<keyword evidence="3 4" id="KW-0539">Nucleus</keyword>
<name>A0A9W7ALI4_9STRA</name>
<evidence type="ECO:0000256" key="4">
    <source>
        <dbReference type="RuleBase" id="RU004203"/>
    </source>
</evidence>
<gene>
    <name evidence="5" type="ORF">TrRE_jg622</name>
</gene>
<dbReference type="PANTHER" id="PTHR32194">
    <property type="entry name" value="METALLOPROTEASE TLDD"/>
    <property type="match status" value="1"/>
</dbReference>
<dbReference type="EMBL" id="BRXZ01002801">
    <property type="protein sequence ID" value="GMH70509.1"/>
    <property type="molecule type" value="Genomic_DNA"/>
</dbReference>
<sequence length="292" mass="31438">MAVAAKGLGLLGGWGDVGVVGGAAFVATMFESWLGATWQGGWITNEVVNFINTAVGAGLAIAGMGRLGQHTKYPIVTGTSVLGLRYNGGVMVAADTLCSYGSMAKYKDARRIRTVGPATLLGASGEYSDFQSIMDMLEGMEQQNANFDDGHNTDAQQTHSYLRAVMYQRRSKMNPLWNDLVVAGPNFLGLVDKIGTTYTDNFIATGFGSYLAIPILRKKWRPDMSEGEARGLLEDCLKVLFYRDCRALNRIQIAKVTEGEGAIVSEPYEIETDWSAASFATTKGGLEGDGGW</sequence>
<dbReference type="SUPFAM" id="SSF56235">
    <property type="entry name" value="N-terminal nucleophile aminohydrolases (Ntn hydrolases)"/>
    <property type="match status" value="1"/>
</dbReference>
<keyword evidence="2 4" id="KW-0647">Proteasome</keyword>
<comment type="caution">
    <text evidence="5">The sequence shown here is derived from an EMBL/GenBank/DDBJ whole genome shotgun (WGS) entry which is preliminary data.</text>
</comment>
<dbReference type="GO" id="GO:0005634">
    <property type="term" value="C:nucleus"/>
    <property type="evidence" value="ECO:0007669"/>
    <property type="project" value="UniProtKB-SubCell"/>
</dbReference>
<dbReference type="GO" id="GO:0005839">
    <property type="term" value="C:proteasome core complex"/>
    <property type="evidence" value="ECO:0007669"/>
    <property type="project" value="InterPro"/>
</dbReference>
<comment type="subunit">
    <text evidence="4">Component of the proteasome complex.</text>
</comment>
<evidence type="ECO:0000256" key="2">
    <source>
        <dbReference type="ARBA" id="ARBA00022942"/>
    </source>
</evidence>
<dbReference type="InterPro" id="IPR016050">
    <property type="entry name" value="Proteasome_bsu_CS"/>
</dbReference>
<dbReference type="PANTHER" id="PTHR32194:SF6">
    <property type="entry name" value="PROTEASOME SUBUNIT BETA"/>
    <property type="match status" value="1"/>
</dbReference>
<keyword evidence="6" id="KW-1185">Reference proteome</keyword>
<dbReference type="PROSITE" id="PS00854">
    <property type="entry name" value="PROTEASOME_BETA_1"/>
    <property type="match status" value="1"/>
</dbReference>
<accession>A0A9W7ALI4</accession>
<comment type="function">
    <text evidence="4">Component of the proteasome, a multicatalytic proteinase complex which is characterized by its ability to cleave peptides with Arg, Phe, Tyr, Leu, and Glu adjacent to the leaving group at neutral or slightly basic pH. The proteasome has an ATP-dependent proteolytic activity.</text>
</comment>
<dbReference type="InterPro" id="IPR029055">
    <property type="entry name" value="Ntn_hydrolases_N"/>
</dbReference>
<dbReference type="Pfam" id="PF00227">
    <property type="entry name" value="Proteasome"/>
    <property type="match status" value="1"/>
</dbReference>
<dbReference type="InterPro" id="IPR016295">
    <property type="entry name" value="Proteasome_beta4"/>
</dbReference>
<evidence type="ECO:0000313" key="5">
    <source>
        <dbReference type="EMBL" id="GMH70509.1"/>
    </source>
</evidence>
<evidence type="ECO:0000313" key="6">
    <source>
        <dbReference type="Proteomes" id="UP001165082"/>
    </source>
</evidence>